<organism evidence="9 10">
    <name type="scientific">Iodobacter fluviatilis</name>
    <dbReference type="NCBI Taxonomy" id="537"/>
    <lineage>
        <taxon>Bacteria</taxon>
        <taxon>Pseudomonadati</taxon>
        <taxon>Pseudomonadota</taxon>
        <taxon>Betaproteobacteria</taxon>
        <taxon>Neisseriales</taxon>
        <taxon>Chitinibacteraceae</taxon>
        <taxon>Iodobacter</taxon>
    </lineage>
</organism>
<reference evidence="9 10" key="1">
    <citation type="submission" date="2018-01" db="EMBL/GenBank/DDBJ databases">
        <title>Genome sequence of Iodobacter sp. strain PCH194 isolated from Indian Trans-Himalaya.</title>
        <authorList>
            <person name="Kumar V."/>
            <person name="Thakur V."/>
            <person name="Kumar S."/>
            <person name="Singh D."/>
        </authorList>
    </citation>
    <scope>NUCLEOTIDE SEQUENCE [LARGE SCALE GENOMIC DNA]</scope>
    <source>
        <strain evidence="9 10">PCH194</strain>
    </source>
</reference>
<accession>A0A7G3GFJ5</accession>
<evidence type="ECO:0000256" key="5">
    <source>
        <dbReference type="ARBA" id="ARBA00022692"/>
    </source>
</evidence>
<keyword evidence="3" id="KW-1003">Cell membrane</keyword>
<dbReference type="InterPro" id="IPR007498">
    <property type="entry name" value="PqiA-like"/>
</dbReference>
<dbReference type="Pfam" id="PF04403">
    <property type="entry name" value="PqiA"/>
    <property type="match status" value="2"/>
</dbReference>
<feature type="transmembrane region" description="Helical" evidence="8">
    <location>
        <begin position="75"/>
        <end position="104"/>
    </location>
</feature>
<feature type="transmembrane region" description="Helical" evidence="8">
    <location>
        <begin position="153"/>
        <end position="172"/>
    </location>
</feature>
<proteinExistence type="inferred from homology"/>
<feature type="transmembrane region" description="Helical" evidence="8">
    <location>
        <begin position="116"/>
        <end position="141"/>
    </location>
</feature>
<dbReference type="KEGG" id="ifl:C1H71_18530"/>
<dbReference type="GO" id="GO:0005886">
    <property type="term" value="C:plasma membrane"/>
    <property type="evidence" value="ECO:0007669"/>
    <property type="project" value="UniProtKB-SubCell"/>
</dbReference>
<dbReference type="NCBIfam" id="TIGR00155">
    <property type="entry name" value="pqiA_fam"/>
    <property type="match status" value="1"/>
</dbReference>
<evidence type="ECO:0000256" key="1">
    <source>
        <dbReference type="ARBA" id="ARBA00004429"/>
    </source>
</evidence>
<protein>
    <submittedName>
        <fullName evidence="9">Paraquat-inducible protein A</fullName>
    </submittedName>
</protein>
<keyword evidence="7 8" id="KW-0472">Membrane</keyword>
<gene>
    <name evidence="9" type="ORF">C1H71_18530</name>
</gene>
<dbReference type="PANTHER" id="PTHR30462:SF3">
    <property type="entry name" value="INTERMEMBRANE TRANSPORT PROTEIN PQIA"/>
    <property type="match status" value="1"/>
</dbReference>
<dbReference type="InterPro" id="IPR051800">
    <property type="entry name" value="PqiA-PqiB_transport"/>
</dbReference>
<feature type="transmembrane region" description="Helical" evidence="8">
    <location>
        <begin position="353"/>
        <end position="374"/>
    </location>
</feature>
<keyword evidence="10" id="KW-1185">Reference proteome</keyword>
<evidence type="ECO:0000256" key="2">
    <source>
        <dbReference type="ARBA" id="ARBA00007555"/>
    </source>
</evidence>
<dbReference type="PANTHER" id="PTHR30462">
    <property type="entry name" value="INTERMEMBRANE TRANSPORT PROTEIN PQIB-RELATED"/>
    <property type="match status" value="1"/>
</dbReference>
<dbReference type="AlphaFoldDB" id="A0A7G3GFJ5"/>
<evidence type="ECO:0000256" key="8">
    <source>
        <dbReference type="SAM" id="Phobius"/>
    </source>
</evidence>
<dbReference type="EMBL" id="CP025781">
    <property type="protein sequence ID" value="QBC45803.1"/>
    <property type="molecule type" value="Genomic_DNA"/>
</dbReference>
<evidence type="ECO:0000256" key="4">
    <source>
        <dbReference type="ARBA" id="ARBA00022519"/>
    </source>
</evidence>
<keyword evidence="4" id="KW-0997">Cell inner membrane</keyword>
<evidence type="ECO:0000313" key="9">
    <source>
        <dbReference type="EMBL" id="QBC45803.1"/>
    </source>
</evidence>
<keyword evidence="6 8" id="KW-1133">Transmembrane helix</keyword>
<feature type="transmembrane region" description="Helical" evidence="8">
    <location>
        <begin position="228"/>
        <end position="246"/>
    </location>
</feature>
<sequence>MGELLPGQQASCVRCGHHLIRIHRYPFDASLAYALAALILLALSCLFPLLQLKIAGSASEMTFLSSAKALVDADFGLVANVLLSCVLFTPGVFLCAIVYLALALKYSQRWPGLRSVLRLAVLLEPWMMADVFVIGILVSLIKLASLAQITLGLSFWAMLLFSIVLTKTVAVFDAHWFGFQLDHLEGFLAQKLRGKGAVSCAVCGFFNPLHSLKCGRCYARLHLRKPHSLSMTWALLLTAILLYVPANLYPMMITQSLGDKTPSTILEGVLLLWSMGSYPVALIIFIASVVVPLVKFISLGLLCISAQSKPNHSALHYTRLYRITELIGRWSMVDVFVVVILVALIHMGQLMSVFPGIAAVSFAGMVVFTMLAALSFDVRLIWDVHDAQDPIDGK</sequence>
<evidence type="ECO:0000256" key="3">
    <source>
        <dbReference type="ARBA" id="ARBA00022475"/>
    </source>
</evidence>
<comment type="similarity">
    <text evidence="2">Belongs to the PqiA family.</text>
</comment>
<dbReference type="Proteomes" id="UP000515917">
    <property type="component" value="Chromosome"/>
</dbReference>
<evidence type="ECO:0000256" key="6">
    <source>
        <dbReference type="ARBA" id="ARBA00022989"/>
    </source>
</evidence>
<keyword evidence="5 8" id="KW-0812">Transmembrane</keyword>
<feature type="transmembrane region" description="Helical" evidence="8">
    <location>
        <begin position="326"/>
        <end position="347"/>
    </location>
</feature>
<evidence type="ECO:0000313" key="10">
    <source>
        <dbReference type="Proteomes" id="UP000515917"/>
    </source>
</evidence>
<feature type="transmembrane region" description="Helical" evidence="8">
    <location>
        <begin position="280"/>
        <end position="305"/>
    </location>
</feature>
<feature type="transmembrane region" description="Helical" evidence="8">
    <location>
        <begin position="31"/>
        <end position="55"/>
    </location>
</feature>
<evidence type="ECO:0000256" key="7">
    <source>
        <dbReference type="ARBA" id="ARBA00023136"/>
    </source>
</evidence>
<dbReference type="InterPro" id="IPR005219">
    <property type="entry name" value="PqiA-like_proteobact"/>
</dbReference>
<name>A0A7G3GFJ5_9NEIS</name>
<comment type="subcellular location">
    <subcellularLocation>
        <location evidence="1">Cell inner membrane</location>
        <topology evidence="1">Multi-pass membrane protein</topology>
    </subcellularLocation>
</comment>